<protein>
    <submittedName>
        <fullName evidence="1">Uncharacterized protein</fullName>
    </submittedName>
</protein>
<name>A0A6H2ZS61_SERMA</name>
<gene>
    <name evidence="1" type="ORF">AN695_0205870</name>
</gene>
<sequence>MTNRVTEKHRVTAKQLVDIILGKEMSTTEIWEAVKAAHPANTMTRQELALRLRSMIRSPDVKITKKGCGPRALYKLTSVSDKFVERAEVNYRANPRTGTPDKTLWHFHPKELQFCNVHKMFDQALANLRGRTSA</sequence>
<dbReference type="EMBL" id="LJEX02000136">
    <property type="protein sequence ID" value="OCO80407.1"/>
    <property type="molecule type" value="Genomic_DNA"/>
</dbReference>
<accession>A0A6H2ZS61</accession>
<proteinExistence type="predicted"/>
<dbReference type="RefSeq" id="WP_057523599.1">
    <property type="nucleotide sequence ID" value="NZ_LJEX02000136.1"/>
</dbReference>
<organism evidence="1 2">
    <name type="scientific">Serratia marcescens</name>
    <dbReference type="NCBI Taxonomy" id="615"/>
    <lineage>
        <taxon>Bacteria</taxon>
        <taxon>Pseudomonadati</taxon>
        <taxon>Pseudomonadota</taxon>
        <taxon>Gammaproteobacteria</taxon>
        <taxon>Enterobacterales</taxon>
        <taxon>Yersiniaceae</taxon>
        <taxon>Serratia</taxon>
    </lineage>
</organism>
<evidence type="ECO:0000313" key="1">
    <source>
        <dbReference type="EMBL" id="OCO80407.1"/>
    </source>
</evidence>
<dbReference type="Proteomes" id="UP000050489">
    <property type="component" value="Unassembled WGS sequence"/>
</dbReference>
<evidence type="ECO:0000313" key="2">
    <source>
        <dbReference type="Proteomes" id="UP000050489"/>
    </source>
</evidence>
<reference evidence="2" key="1">
    <citation type="submission" date="2016-04" db="EMBL/GenBank/DDBJ databases">
        <authorList>
            <person name="Osei Sekyere J."/>
            <person name="Sivertsen A."/>
            <person name="Pedersen A.T."/>
            <person name="Sundsfjord A."/>
        </authorList>
    </citation>
    <scope>NUCLEOTIDE SEQUENCE [LARGE SCALE GENOMIC DNA]</scope>
    <source>
        <strain evidence="2">945174350</strain>
    </source>
</reference>
<dbReference type="AlphaFoldDB" id="A0A6H2ZS61"/>
<comment type="caution">
    <text evidence="1">The sequence shown here is derived from an EMBL/GenBank/DDBJ whole genome shotgun (WGS) entry which is preliminary data.</text>
</comment>